<feature type="compositionally biased region" description="Polar residues" evidence="1">
    <location>
        <begin position="43"/>
        <end position="57"/>
    </location>
</feature>
<dbReference type="HOGENOM" id="CLU_2654202_0_0_1"/>
<evidence type="ECO:0000313" key="3">
    <source>
        <dbReference type="EMBL" id="CCD48339.1"/>
    </source>
</evidence>
<feature type="signal peptide" evidence="2">
    <location>
        <begin position="1"/>
        <end position="20"/>
    </location>
</feature>
<name>G2Y6T7_BOTF4</name>
<feature type="chain" id="PRO_5003440630" description="Secreted protein" evidence="2">
    <location>
        <begin position="21"/>
        <end position="76"/>
    </location>
</feature>
<evidence type="ECO:0000313" key="4">
    <source>
        <dbReference type="Proteomes" id="UP000008177"/>
    </source>
</evidence>
<sequence length="76" mass="8403">MFIQAVIFGVFAISQLKVLSGDISPDSQQQRSQSTRQHHRISGPSTSWLMAASTTPSKLCPHRHSKPSYIASHGRK</sequence>
<organism evidence="3 4">
    <name type="scientific">Botryotinia fuckeliana (strain T4)</name>
    <name type="common">Noble rot fungus</name>
    <name type="synonym">Botrytis cinerea</name>
    <dbReference type="NCBI Taxonomy" id="999810"/>
    <lineage>
        <taxon>Eukaryota</taxon>
        <taxon>Fungi</taxon>
        <taxon>Dikarya</taxon>
        <taxon>Ascomycota</taxon>
        <taxon>Pezizomycotina</taxon>
        <taxon>Leotiomycetes</taxon>
        <taxon>Helotiales</taxon>
        <taxon>Sclerotiniaceae</taxon>
        <taxon>Botrytis</taxon>
    </lineage>
</organism>
<dbReference type="EMBL" id="FQ790293">
    <property type="protein sequence ID" value="CCD48339.1"/>
    <property type="molecule type" value="Genomic_DNA"/>
</dbReference>
<dbReference type="InParanoid" id="G2Y6T7"/>
<evidence type="ECO:0000256" key="1">
    <source>
        <dbReference type="SAM" id="MobiDB-lite"/>
    </source>
</evidence>
<reference evidence="4" key="1">
    <citation type="journal article" date="2011" name="PLoS Genet.">
        <title>Genomic analysis of the necrotrophic fungal pathogens Sclerotinia sclerotiorum and Botrytis cinerea.</title>
        <authorList>
            <person name="Amselem J."/>
            <person name="Cuomo C.A."/>
            <person name="van Kan J.A."/>
            <person name="Viaud M."/>
            <person name="Benito E.P."/>
            <person name="Couloux A."/>
            <person name="Coutinho P.M."/>
            <person name="de Vries R.P."/>
            <person name="Dyer P.S."/>
            <person name="Fillinger S."/>
            <person name="Fournier E."/>
            <person name="Gout L."/>
            <person name="Hahn M."/>
            <person name="Kohn L."/>
            <person name="Lapalu N."/>
            <person name="Plummer K.M."/>
            <person name="Pradier J.M."/>
            <person name="Quevillon E."/>
            <person name="Sharon A."/>
            <person name="Simon A."/>
            <person name="ten Have A."/>
            <person name="Tudzynski B."/>
            <person name="Tudzynski P."/>
            <person name="Wincker P."/>
            <person name="Andrew M."/>
            <person name="Anthouard V."/>
            <person name="Beever R.E."/>
            <person name="Beffa R."/>
            <person name="Benoit I."/>
            <person name="Bouzid O."/>
            <person name="Brault B."/>
            <person name="Chen Z."/>
            <person name="Choquer M."/>
            <person name="Collemare J."/>
            <person name="Cotton P."/>
            <person name="Danchin E.G."/>
            <person name="Da Silva C."/>
            <person name="Gautier A."/>
            <person name="Giraud C."/>
            <person name="Giraud T."/>
            <person name="Gonzalez C."/>
            <person name="Grossetete S."/>
            <person name="Guldener U."/>
            <person name="Henrissat B."/>
            <person name="Howlett B.J."/>
            <person name="Kodira C."/>
            <person name="Kretschmer M."/>
            <person name="Lappartient A."/>
            <person name="Leroch M."/>
            <person name="Levis C."/>
            <person name="Mauceli E."/>
            <person name="Neuveglise C."/>
            <person name="Oeser B."/>
            <person name="Pearson M."/>
            <person name="Poulain J."/>
            <person name="Poussereau N."/>
            <person name="Quesneville H."/>
            <person name="Rascle C."/>
            <person name="Schumacher J."/>
            <person name="Segurens B."/>
            <person name="Sexton A."/>
            <person name="Silva E."/>
            <person name="Sirven C."/>
            <person name="Soanes D.M."/>
            <person name="Talbot N.J."/>
            <person name="Templeton M."/>
            <person name="Yandava C."/>
            <person name="Yarden O."/>
            <person name="Zeng Q."/>
            <person name="Rollins J.A."/>
            <person name="Lebrun M.H."/>
            <person name="Dickman M."/>
        </authorList>
    </citation>
    <scope>NUCLEOTIDE SEQUENCE [LARGE SCALE GENOMIC DNA]</scope>
    <source>
        <strain evidence="4">T4</strain>
    </source>
</reference>
<dbReference type="Proteomes" id="UP000008177">
    <property type="component" value="Unplaced contigs"/>
</dbReference>
<dbReference type="AlphaFoldDB" id="G2Y6T7"/>
<proteinExistence type="predicted"/>
<evidence type="ECO:0008006" key="5">
    <source>
        <dbReference type="Google" id="ProtNLM"/>
    </source>
</evidence>
<accession>G2Y6T7</accession>
<evidence type="ECO:0000256" key="2">
    <source>
        <dbReference type="SAM" id="SignalP"/>
    </source>
</evidence>
<gene>
    <name evidence="3" type="ORF">BofuT4_P107230.1</name>
</gene>
<feature type="region of interest" description="Disordered" evidence="1">
    <location>
        <begin position="23"/>
        <end position="76"/>
    </location>
</feature>
<keyword evidence="2" id="KW-0732">Signal</keyword>
<protein>
    <recommendedName>
        <fullName evidence="5">Secreted protein</fullName>
    </recommendedName>
</protein>